<evidence type="ECO:0000256" key="2">
    <source>
        <dbReference type="ARBA" id="ARBA00022517"/>
    </source>
</evidence>
<evidence type="ECO:0000313" key="14">
    <source>
        <dbReference type="EMBL" id="SMC14775.1"/>
    </source>
</evidence>
<comment type="similarity">
    <text evidence="10">Belongs to the TRAFAC class YlqF/YawG GTPase family. RsgA subfamily.</text>
</comment>
<dbReference type="NCBIfam" id="TIGR00157">
    <property type="entry name" value="ribosome small subunit-dependent GTPase A"/>
    <property type="match status" value="1"/>
</dbReference>
<evidence type="ECO:0000256" key="11">
    <source>
        <dbReference type="SAM" id="MobiDB-lite"/>
    </source>
</evidence>
<feature type="binding site" evidence="10">
    <location>
        <position position="296"/>
    </location>
    <ligand>
        <name>Zn(2+)</name>
        <dbReference type="ChEBI" id="CHEBI:29105"/>
    </ligand>
</feature>
<evidence type="ECO:0000256" key="3">
    <source>
        <dbReference type="ARBA" id="ARBA00022723"/>
    </source>
</evidence>
<dbReference type="SUPFAM" id="SSF52540">
    <property type="entry name" value="P-loop containing nucleoside triphosphate hydrolases"/>
    <property type="match status" value="1"/>
</dbReference>
<keyword evidence="6 10" id="KW-0378">Hydrolase</keyword>
<dbReference type="GO" id="GO:0019843">
    <property type="term" value="F:rRNA binding"/>
    <property type="evidence" value="ECO:0007669"/>
    <property type="project" value="UniProtKB-KW"/>
</dbReference>
<keyword evidence="2 10" id="KW-0690">Ribosome biogenesis</keyword>
<dbReference type="GO" id="GO:0005525">
    <property type="term" value="F:GTP binding"/>
    <property type="evidence" value="ECO:0007669"/>
    <property type="project" value="UniProtKB-UniRule"/>
</dbReference>
<comment type="cofactor">
    <cofactor evidence="10">
        <name>Zn(2+)</name>
        <dbReference type="ChEBI" id="CHEBI:29105"/>
    </cofactor>
    <text evidence="10">Binds 1 zinc ion per subunit.</text>
</comment>
<dbReference type="Gene3D" id="1.10.40.50">
    <property type="entry name" value="Probable gtpase engc, domain 3"/>
    <property type="match status" value="1"/>
</dbReference>
<evidence type="ECO:0000256" key="6">
    <source>
        <dbReference type="ARBA" id="ARBA00022801"/>
    </source>
</evidence>
<evidence type="ECO:0000313" key="15">
    <source>
        <dbReference type="Proteomes" id="UP000193224"/>
    </source>
</evidence>
<dbReference type="InterPro" id="IPR004881">
    <property type="entry name" value="Ribosome_biogen_GTPase_RsgA"/>
</dbReference>
<dbReference type="PANTHER" id="PTHR32120:SF10">
    <property type="entry name" value="SMALL RIBOSOMAL SUBUNIT BIOGENESIS GTPASE RSGA"/>
    <property type="match status" value="1"/>
</dbReference>
<feature type="binding site" evidence="10">
    <location>
        <begin position="156"/>
        <end position="159"/>
    </location>
    <ligand>
        <name>GTP</name>
        <dbReference type="ChEBI" id="CHEBI:37565"/>
    </ligand>
</feature>
<dbReference type="GO" id="GO:0003924">
    <property type="term" value="F:GTPase activity"/>
    <property type="evidence" value="ECO:0007669"/>
    <property type="project" value="UniProtKB-UniRule"/>
</dbReference>
<feature type="binding site" evidence="10">
    <location>
        <position position="289"/>
    </location>
    <ligand>
        <name>Zn(2+)</name>
        <dbReference type="ChEBI" id="CHEBI:29105"/>
    </ligand>
</feature>
<dbReference type="EMBL" id="FWXB01000061">
    <property type="protein sequence ID" value="SMC14775.1"/>
    <property type="molecule type" value="Genomic_DNA"/>
</dbReference>
<gene>
    <name evidence="10 14" type="primary">rsgA</name>
    <name evidence="14" type="ORF">ROA7745_04645</name>
</gene>
<dbReference type="HAMAP" id="MF_01820">
    <property type="entry name" value="GTPase_RsgA"/>
    <property type="match status" value="1"/>
</dbReference>
<dbReference type="GO" id="GO:0042274">
    <property type="term" value="P:ribosomal small subunit biogenesis"/>
    <property type="evidence" value="ECO:0007669"/>
    <property type="project" value="UniProtKB-UniRule"/>
</dbReference>
<keyword evidence="5 10" id="KW-0547">Nucleotide-binding</keyword>
<evidence type="ECO:0000256" key="10">
    <source>
        <dbReference type="HAMAP-Rule" id="MF_01820"/>
    </source>
</evidence>
<dbReference type="OrthoDB" id="9809485at2"/>
<dbReference type="InterPro" id="IPR027417">
    <property type="entry name" value="P-loop_NTPase"/>
</dbReference>
<feature type="binding site" evidence="10">
    <location>
        <position position="294"/>
    </location>
    <ligand>
        <name>Zn(2+)</name>
        <dbReference type="ChEBI" id="CHEBI:29105"/>
    </ligand>
</feature>
<dbReference type="CDD" id="cd01854">
    <property type="entry name" value="YjeQ_EngC"/>
    <property type="match status" value="1"/>
</dbReference>
<feature type="domain" description="EngC GTPase" evidence="12">
    <location>
        <begin position="117"/>
        <end position="264"/>
    </location>
</feature>
<comment type="function">
    <text evidence="10">One of several proteins that assist in the late maturation steps of the functional core of the 30S ribosomal subunit. Helps release RbfA from mature subunits. May play a role in the assembly of ribosomal proteins into the subunit. Circularly permuted GTPase that catalyzes slow GTP hydrolysis, GTPase activity is stimulated by the 30S ribosomal subunit.</text>
</comment>
<feature type="binding site" evidence="10">
    <location>
        <begin position="208"/>
        <end position="216"/>
    </location>
    <ligand>
        <name>GTP</name>
        <dbReference type="ChEBI" id="CHEBI:37565"/>
    </ligand>
</feature>
<comment type="subcellular location">
    <subcellularLocation>
        <location evidence="10">Cytoplasm</location>
    </subcellularLocation>
</comment>
<keyword evidence="4 10" id="KW-0699">rRNA-binding</keyword>
<dbReference type="Pfam" id="PF03193">
    <property type="entry name" value="RsgA_GTPase"/>
    <property type="match status" value="1"/>
</dbReference>
<evidence type="ECO:0000259" key="13">
    <source>
        <dbReference type="PROSITE" id="PS51721"/>
    </source>
</evidence>
<evidence type="ECO:0000256" key="1">
    <source>
        <dbReference type="ARBA" id="ARBA00022490"/>
    </source>
</evidence>
<dbReference type="GO" id="GO:0046872">
    <property type="term" value="F:metal ion binding"/>
    <property type="evidence" value="ECO:0007669"/>
    <property type="project" value="UniProtKB-KW"/>
</dbReference>
<organism evidence="14 15">
    <name type="scientific">Roseovarius aestuarii</name>
    <dbReference type="NCBI Taxonomy" id="475083"/>
    <lineage>
        <taxon>Bacteria</taxon>
        <taxon>Pseudomonadati</taxon>
        <taxon>Pseudomonadota</taxon>
        <taxon>Alphaproteobacteria</taxon>
        <taxon>Rhodobacterales</taxon>
        <taxon>Roseobacteraceae</taxon>
        <taxon>Roseovarius</taxon>
    </lineage>
</organism>
<evidence type="ECO:0000256" key="5">
    <source>
        <dbReference type="ARBA" id="ARBA00022741"/>
    </source>
</evidence>
<accession>A0A1X7BZ61</accession>
<dbReference type="PROSITE" id="PS50936">
    <property type="entry name" value="ENGC_GTPASE"/>
    <property type="match status" value="1"/>
</dbReference>
<dbReference type="RefSeq" id="WP_085802648.1">
    <property type="nucleotide sequence ID" value="NZ_FWXB01000061.1"/>
</dbReference>
<dbReference type="InterPro" id="IPR010914">
    <property type="entry name" value="RsgA_GTPase_dom"/>
</dbReference>
<dbReference type="EC" id="3.6.1.-" evidence="10"/>
<keyword evidence="1 10" id="KW-0963">Cytoplasm</keyword>
<dbReference type="Proteomes" id="UP000193224">
    <property type="component" value="Unassembled WGS sequence"/>
</dbReference>
<protein>
    <recommendedName>
        <fullName evidence="10">Small ribosomal subunit biogenesis GTPase RsgA</fullName>
        <ecNumber evidence="10">3.6.1.-</ecNumber>
    </recommendedName>
</protein>
<evidence type="ECO:0000259" key="12">
    <source>
        <dbReference type="PROSITE" id="PS50936"/>
    </source>
</evidence>
<feature type="domain" description="CP-type G" evidence="13">
    <location>
        <begin position="111"/>
        <end position="266"/>
    </location>
</feature>
<evidence type="ECO:0000256" key="9">
    <source>
        <dbReference type="ARBA" id="ARBA00023134"/>
    </source>
</evidence>
<keyword evidence="9 10" id="KW-0342">GTP-binding</keyword>
<sequence>MIRDYSKFFPQTPKSGTMERHRSPLETYGWQPFFAQQTDIEELIQTPPVRVVEVHRNGLHVIGDDIDQMLAPRPDVTVGDWLLLNRDDLPASRVLERKSLLKRRAPGTDRQEQLIAANIDTCFVVTSCNQDFNIARLERYIALCFEAEIEPVIVLTKTDLTTGVQAYIDQAREVSDRVTVVALDARGKEPKTALAEWCRRGKTVAFLGSSGVGKSTLTNALSGVGKIETQAIREDDAKGRHTTTRRQLHMVQGGCLVLDTPGMRELQMMNTASGIDDLFADLQALSIDCRFNDCQHETEPGCAVRKALENGQIDKARLHRWRKLIAEDAFNSASLAERRSKDKAFGKMVREVTKQRSRNKRHGH</sequence>
<dbReference type="GO" id="GO:0005737">
    <property type="term" value="C:cytoplasm"/>
    <property type="evidence" value="ECO:0007669"/>
    <property type="project" value="UniProtKB-SubCell"/>
</dbReference>
<keyword evidence="15" id="KW-1185">Reference proteome</keyword>
<dbReference type="Gene3D" id="3.40.50.300">
    <property type="entry name" value="P-loop containing nucleotide triphosphate hydrolases"/>
    <property type="match status" value="1"/>
</dbReference>
<evidence type="ECO:0000256" key="7">
    <source>
        <dbReference type="ARBA" id="ARBA00022833"/>
    </source>
</evidence>
<dbReference type="InterPro" id="IPR030378">
    <property type="entry name" value="G_CP_dom"/>
</dbReference>
<evidence type="ECO:0000256" key="4">
    <source>
        <dbReference type="ARBA" id="ARBA00022730"/>
    </source>
</evidence>
<keyword evidence="7 10" id="KW-0862">Zinc</keyword>
<dbReference type="AlphaFoldDB" id="A0A1X7BZ61"/>
<reference evidence="14 15" key="1">
    <citation type="submission" date="2017-03" db="EMBL/GenBank/DDBJ databases">
        <authorList>
            <person name="Afonso C.L."/>
            <person name="Miller P.J."/>
            <person name="Scott M.A."/>
            <person name="Spackman E."/>
            <person name="Goraichik I."/>
            <person name="Dimitrov K.M."/>
            <person name="Suarez D.L."/>
            <person name="Swayne D.E."/>
        </authorList>
    </citation>
    <scope>NUCLEOTIDE SEQUENCE [LARGE SCALE GENOMIC DNA]</scope>
    <source>
        <strain evidence="14 15">CECT 7745</strain>
    </source>
</reference>
<dbReference type="PANTHER" id="PTHR32120">
    <property type="entry name" value="SMALL RIBOSOMAL SUBUNIT BIOGENESIS GTPASE RSGA"/>
    <property type="match status" value="1"/>
</dbReference>
<feature type="region of interest" description="Disordered" evidence="11">
    <location>
        <begin position="1"/>
        <end position="22"/>
    </location>
</feature>
<name>A0A1X7BZ61_9RHOB</name>
<evidence type="ECO:0000256" key="8">
    <source>
        <dbReference type="ARBA" id="ARBA00022884"/>
    </source>
</evidence>
<keyword evidence="8 10" id="KW-0694">RNA-binding</keyword>
<feature type="binding site" evidence="10">
    <location>
        <position position="302"/>
    </location>
    <ligand>
        <name>Zn(2+)</name>
        <dbReference type="ChEBI" id="CHEBI:29105"/>
    </ligand>
</feature>
<proteinExistence type="inferred from homology"/>
<keyword evidence="3 10" id="KW-0479">Metal-binding</keyword>
<comment type="subunit">
    <text evidence="10">Monomer. Associates with 30S ribosomal subunit, binds 16S rRNA.</text>
</comment>
<dbReference type="PROSITE" id="PS51721">
    <property type="entry name" value="G_CP"/>
    <property type="match status" value="1"/>
</dbReference>